<evidence type="ECO:0000256" key="3">
    <source>
        <dbReference type="ARBA" id="ARBA00023004"/>
    </source>
</evidence>
<reference evidence="5" key="2">
    <citation type="submission" date="2025-09" db="UniProtKB">
        <authorList>
            <consortium name="Ensembl"/>
        </authorList>
    </citation>
    <scope>IDENTIFICATION</scope>
</reference>
<dbReference type="GO" id="GO:0005506">
    <property type="term" value="F:iron ion binding"/>
    <property type="evidence" value="ECO:0007669"/>
    <property type="project" value="InterPro"/>
</dbReference>
<dbReference type="GO" id="GO:0006082">
    <property type="term" value="P:organic acid metabolic process"/>
    <property type="evidence" value="ECO:0007669"/>
    <property type="project" value="TreeGrafter"/>
</dbReference>
<dbReference type="PANTHER" id="PTHR24300:SF319">
    <property type="entry name" value="CYTOCHROME P450, FAMILY 2, SUBFAMILY AC, POLYPEPTIDE 1"/>
    <property type="match status" value="1"/>
</dbReference>
<keyword evidence="4" id="KW-0472">Membrane</keyword>
<evidence type="ECO:0000256" key="2">
    <source>
        <dbReference type="ARBA" id="ARBA00022723"/>
    </source>
</evidence>
<evidence type="ECO:0000313" key="6">
    <source>
        <dbReference type="Proteomes" id="UP000694568"/>
    </source>
</evidence>
<dbReference type="GO" id="GO:0020037">
    <property type="term" value="F:heme binding"/>
    <property type="evidence" value="ECO:0007669"/>
    <property type="project" value="InterPro"/>
</dbReference>
<proteinExistence type="inferred from homology"/>
<keyword evidence="6" id="KW-1185">Reference proteome</keyword>
<keyword evidence="4" id="KW-0812">Transmembrane</keyword>
<protein>
    <submittedName>
        <fullName evidence="5">Uncharacterized protein</fullName>
    </submittedName>
</protein>
<accession>A0A8D0CVL8</accession>
<keyword evidence="2" id="KW-0479">Metal-binding</keyword>
<feature type="transmembrane region" description="Helical" evidence="4">
    <location>
        <begin position="6"/>
        <end position="29"/>
    </location>
</feature>
<sequence length="188" mass="21103">MGILDLFLQSSSSISLLGALLVLLLVYLVSSSSFSSQKEGKEPPGPRPLPVLGNLLQLDLKRPYHTLLKVRNVHCLFGTQKVVVLAGYKTVKEALVNHAEEFGDRGELQIVKDFNQGHGVLWSNGDSWKEMRRFALTNLRDFGMGKKASEDKIIEECDTSLKCLRHLKVSVLYNLLHVEQSFINPRDI</sequence>
<keyword evidence="3" id="KW-0408">Iron</keyword>
<evidence type="ECO:0000256" key="1">
    <source>
        <dbReference type="ARBA" id="ARBA00010617"/>
    </source>
</evidence>
<dbReference type="Ensembl" id="ENSSLUT00000014988.1">
    <property type="protein sequence ID" value="ENSSLUP00000014517.1"/>
    <property type="gene ID" value="ENSSLUG00000006790.1"/>
</dbReference>
<reference evidence="5" key="1">
    <citation type="submission" date="2025-08" db="UniProtKB">
        <authorList>
            <consortium name="Ensembl"/>
        </authorList>
    </citation>
    <scope>IDENTIFICATION</scope>
</reference>
<keyword evidence="4" id="KW-1133">Transmembrane helix</keyword>
<dbReference type="GO" id="GO:0016712">
    <property type="term" value="F:oxidoreductase activity, acting on paired donors, with incorporation or reduction of molecular oxygen, reduced flavin or flavoprotein as one donor, and incorporation of one atom of oxygen"/>
    <property type="evidence" value="ECO:0007669"/>
    <property type="project" value="TreeGrafter"/>
</dbReference>
<dbReference type="InterPro" id="IPR036396">
    <property type="entry name" value="Cyt_P450_sf"/>
</dbReference>
<dbReference type="InterPro" id="IPR001128">
    <property type="entry name" value="Cyt_P450"/>
</dbReference>
<dbReference type="GeneTree" id="ENSGT00940000162649"/>
<organism evidence="5 6">
    <name type="scientific">Sander lucioperca</name>
    <name type="common">Pike-perch</name>
    <name type="synonym">Perca lucioperca</name>
    <dbReference type="NCBI Taxonomy" id="283035"/>
    <lineage>
        <taxon>Eukaryota</taxon>
        <taxon>Metazoa</taxon>
        <taxon>Chordata</taxon>
        <taxon>Craniata</taxon>
        <taxon>Vertebrata</taxon>
        <taxon>Euteleostomi</taxon>
        <taxon>Actinopterygii</taxon>
        <taxon>Neopterygii</taxon>
        <taxon>Teleostei</taxon>
        <taxon>Neoteleostei</taxon>
        <taxon>Acanthomorphata</taxon>
        <taxon>Eupercaria</taxon>
        <taxon>Perciformes</taxon>
        <taxon>Percoidei</taxon>
        <taxon>Percidae</taxon>
        <taxon>Luciopercinae</taxon>
        <taxon>Sander</taxon>
    </lineage>
</organism>
<name>A0A8D0CVL8_SANLU</name>
<dbReference type="AlphaFoldDB" id="A0A8D0CVL8"/>
<dbReference type="GO" id="GO:0006805">
    <property type="term" value="P:xenobiotic metabolic process"/>
    <property type="evidence" value="ECO:0007669"/>
    <property type="project" value="TreeGrafter"/>
</dbReference>
<dbReference type="InterPro" id="IPR050182">
    <property type="entry name" value="Cytochrome_P450_fam2"/>
</dbReference>
<dbReference type="Pfam" id="PF00067">
    <property type="entry name" value="p450"/>
    <property type="match status" value="1"/>
</dbReference>
<dbReference type="Proteomes" id="UP000694568">
    <property type="component" value="Unplaced"/>
</dbReference>
<dbReference type="SUPFAM" id="SSF48264">
    <property type="entry name" value="Cytochrome P450"/>
    <property type="match status" value="1"/>
</dbReference>
<dbReference type="Gene3D" id="1.10.630.10">
    <property type="entry name" value="Cytochrome P450"/>
    <property type="match status" value="1"/>
</dbReference>
<evidence type="ECO:0000313" key="5">
    <source>
        <dbReference type="Ensembl" id="ENSSLUP00000014517.1"/>
    </source>
</evidence>
<dbReference type="PANTHER" id="PTHR24300">
    <property type="entry name" value="CYTOCHROME P450 508A4-RELATED"/>
    <property type="match status" value="1"/>
</dbReference>
<evidence type="ECO:0000256" key="4">
    <source>
        <dbReference type="SAM" id="Phobius"/>
    </source>
</evidence>
<comment type="similarity">
    <text evidence="1">Belongs to the cytochrome P450 family.</text>
</comment>
<dbReference type="GO" id="GO:0005737">
    <property type="term" value="C:cytoplasm"/>
    <property type="evidence" value="ECO:0007669"/>
    <property type="project" value="TreeGrafter"/>
</dbReference>